<dbReference type="RefSeq" id="WP_111411585.1">
    <property type="nucleotide sequence ID" value="NZ_QKXH01000015.1"/>
</dbReference>
<dbReference type="OrthoDB" id="9809583at2"/>
<dbReference type="Proteomes" id="UP000249177">
    <property type="component" value="Unassembled WGS sequence"/>
</dbReference>
<dbReference type="EMBL" id="QKXH01000015">
    <property type="protein sequence ID" value="PZX91925.1"/>
    <property type="molecule type" value="Genomic_DNA"/>
</dbReference>
<accession>A0A2W7UEY9</accession>
<evidence type="ECO:0000313" key="1">
    <source>
        <dbReference type="EMBL" id="PZX91925.1"/>
    </source>
</evidence>
<proteinExistence type="predicted"/>
<comment type="caution">
    <text evidence="1">The sequence shown here is derived from an EMBL/GenBank/DDBJ whole genome shotgun (WGS) entry which is preliminary data.</text>
</comment>
<dbReference type="AlphaFoldDB" id="A0A2W7UEY9"/>
<dbReference type="PROSITE" id="PS51257">
    <property type="entry name" value="PROKAR_LIPOPROTEIN"/>
    <property type="match status" value="1"/>
</dbReference>
<evidence type="ECO:0008006" key="3">
    <source>
        <dbReference type="Google" id="ProtNLM"/>
    </source>
</evidence>
<protein>
    <recommendedName>
        <fullName evidence="3">Glucan endo-1,3-beta-D-glucosidase</fullName>
    </recommendedName>
</protein>
<keyword evidence="2" id="KW-1185">Reference proteome</keyword>
<sequence>MKTNIKYILGLFIAMTLTLVSCNEQEYSLGDLTAPSNIVINAEVVGQDATHPDGNGSGDVKFTITGDKALSYKIDYDANTPVDLVLLPNGKTTKKYTNVGVHTYTVTAVVYGVGGTSSLITKDVTVRSDFTAPAEMVTALTNDGSKTWVVDKSVPGHLGVGPWNVGSIRPEWWAAGVNEKVASANCFYTATFTFAKVAATGNLELKVTTPDGAFTKTGSLTTLPGIPSSGAEGCYNYPGGTSAFSFVPASSGAPAEASSGDNSPSTQVSILLAGVDTFIGYGAVLKEYEILAITSDYLYLRVQGTETGNAWYLKLKPAP</sequence>
<reference evidence="1 2" key="1">
    <citation type="submission" date="2018-06" db="EMBL/GenBank/DDBJ databases">
        <title>Flavobacterium sp IMCC34762, genome.</title>
        <authorList>
            <person name="Joung Y."/>
            <person name="Cho J."/>
            <person name="Song J."/>
        </authorList>
    </citation>
    <scope>NUCLEOTIDE SEQUENCE [LARGE SCALE GENOMIC DNA]</scope>
    <source>
        <strain evidence="1 2">IMCC34762</strain>
    </source>
</reference>
<organism evidence="1 2">
    <name type="scientific">Flavobacterium aquariorum</name>
    <dbReference type="NCBI Taxonomy" id="2217670"/>
    <lineage>
        <taxon>Bacteria</taxon>
        <taxon>Pseudomonadati</taxon>
        <taxon>Bacteroidota</taxon>
        <taxon>Flavobacteriia</taxon>
        <taxon>Flavobacteriales</taxon>
        <taxon>Flavobacteriaceae</taxon>
        <taxon>Flavobacterium</taxon>
    </lineage>
</organism>
<evidence type="ECO:0000313" key="2">
    <source>
        <dbReference type="Proteomes" id="UP000249177"/>
    </source>
</evidence>
<gene>
    <name evidence="1" type="ORF">DOS84_18520</name>
</gene>
<name>A0A2W7UEY9_9FLAO</name>